<dbReference type="Proteomes" id="UP000312594">
    <property type="component" value="Unassembled WGS sequence"/>
</dbReference>
<gene>
    <name evidence="6" type="ORF">FIC87_13225</name>
</gene>
<dbReference type="GO" id="GO:0006488">
    <property type="term" value="P:dolichol-linked oligosaccharide biosynthetic process"/>
    <property type="evidence" value="ECO:0007669"/>
    <property type="project" value="InterPro"/>
</dbReference>
<comment type="subcellular location">
    <subcellularLocation>
        <location evidence="1">Endoplasmic reticulum membrane</location>
        <topology evidence="1">Single-pass membrane protein</topology>
    </subcellularLocation>
</comment>
<evidence type="ECO:0000256" key="4">
    <source>
        <dbReference type="ARBA" id="ARBA00022989"/>
    </source>
</evidence>
<dbReference type="AlphaFoldDB" id="A0A5C5BQE9"/>
<keyword evidence="2" id="KW-0812">Transmembrane</keyword>
<evidence type="ECO:0000313" key="7">
    <source>
        <dbReference type="Proteomes" id="UP000312594"/>
    </source>
</evidence>
<accession>A0A5C5BQE9</accession>
<dbReference type="EMBL" id="VEVP01000041">
    <property type="protein sequence ID" value="TNU88838.1"/>
    <property type="molecule type" value="Genomic_DNA"/>
</dbReference>
<dbReference type="GO" id="GO:0004577">
    <property type="term" value="F:N-acetylglucosaminyldiphosphodolichol N-acetylglucosaminyltransferase activity"/>
    <property type="evidence" value="ECO:0007669"/>
    <property type="project" value="TreeGrafter"/>
</dbReference>
<proteinExistence type="predicted"/>
<protein>
    <submittedName>
        <fullName evidence="6">Polysaccharide biosynthesis protein</fullName>
    </submittedName>
</protein>
<reference evidence="6 7" key="1">
    <citation type="journal article" date="2005" name="Appl. Environ. Microbiol.">
        <title>Intestinal bacterial communities that produce active estrogen-like compounds enterodiol and enterolactone in humans.</title>
        <authorList>
            <person name="Clavel T."/>
            <person name="Henderson G."/>
            <person name="Alpert C.A."/>
            <person name="Philippe C."/>
            <person name="Rigottier-Gois L."/>
            <person name="Dore J."/>
            <person name="Blaut M."/>
        </authorList>
    </citation>
    <scope>NUCLEOTIDE SEQUENCE [LARGE SCALE GENOMIC DNA]</scope>
    <source>
        <strain evidence="6 7">SECO-MT75m2</strain>
    </source>
</reference>
<dbReference type="Pfam" id="PF08660">
    <property type="entry name" value="Alg14"/>
    <property type="match status" value="1"/>
</dbReference>
<dbReference type="PANTHER" id="PTHR12154:SF4">
    <property type="entry name" value="UDP-N-ACETYLGLUCOSAMINE TRANSFERASE SUBUNIT ALG14 HOMOLOG"/>
    <property type="match status" value="1"/>
</dbReference>
<dbReference type="InterPro" id="IPR013969">
    <property type="entry name" value="Oligosacch_biosynth_Alg14"/>
</dbReference>
<name>A0A5C5BQE9_EGGLN</name>
<dbReference type="NCBIfam" id="NF041549">
    <property type="entry name" value="PssD"/>
    <property type="match status" value="1"/>
</dbReference>
<keyword evidence="4" id="KW-1133">Transmembrane helix</keyword>
<dbReference type="Gene3D" id="3.40.50.2000">
    <property type="entry name" value="Glycogen Phosphorylase B"/>
    <property type="match status" value="1"/>
</dbReference>
<evidence type="ECO:0000256" key="1">
    <source>
        <dbReference type="ARBA" id="ARBA00004389"/>
    </source>
</evidence>
<evidence type="ECO:0000256" key="2">
    <source>
        <dbReference type="ARBA" id="ARBA00022692"/>
    </source>
</evidence>
<comment type="caution">
    <text evidence="6">The sequence shown here is derived from an EMBL/GenBank/DDBJ whole genome shotgun (WGS) entry which is preliminary data.</text>
</comment>
<keyword evidence="3" id="KW-0256">Endoplasmic reticulum</keyword>
<evidence type="ECO:0000256" key="5">
    <source>
        <dbReference type="ARBA" id="ARBA00023136"/>
    </source>
</evidence>
<sequence length="147" mass="16472">MVSSSGGHLEQLLKLLSLVDKYSGYIVTEDVGYDLDLGEMNVYRIPSINRTDKNFARTLVSSCVAAWKILRKEKPDVIISTGALPALPTLMLGKLLGCKIVYLESFAKISTPNKASKLAYRLADRFYVQWEPLLKYYPKGVYKGGIY</sequence>
<keyword evidence="5" id="KW-0472">Membrane</keyword>
<dbReference type="PANTHER" id="PTHR12154">
    <property type="entry name" value="GLYCOSYL TRANSFERASE-RELATED"/>
    <property type="match status" value="1"/>
</dbReference>
<organism evidence="6 7">
    <name type="scientific">Eggerthella lenta</name>
    <name type="common">Eubacterium lentum</name>
    <dbReference type="NCBI Taxonomy" id="84112"/>
    <lineage>
        <taxon>Bacteria</taxon>
        <taxon>Bacillati</taxon>
        <taxon>Actinomycetota</taxon>
        <taxon>Coriobacteriia</taxon>
        <taxon>Eggerthellales</taxon>
        <taxon>Eggerthellaceae</taxon>
        <taxon>Eggerthella</taxon>
    </lineage>
</organism>
<dbReference type="SUPFAM" id="SSF53756">
    <property type="entry name" value="UDP-Glycosyltransferase/glycogen phosphorylase"/>
    <property type="match status" value="1"/>
</dbReference>
<evidence type="ECO:0000313" key="6">
    <source>
        <dbReference type="EMBL" id="TNU88838.1"/>
    </source>
</evidence>
<evidence type="ECO:0000256" key="3">
    <source>
        <dbReference type="ARBA" id="ARBA00022824"/>
    </source>
</evidence>